<accession>A0ACC1Y497</accession>
<protein>
    <submittedName>
        <fullName evidence="1">Protein kinase family protein</fullName>
    </submittedName>
</protein>
<dbReference type="Proteomes" id="UP001164539">
    <property type="component" value="Chromosome 5"/>
</dbReference>
<proteinExistence type="predicted"/>
<organism evidence="1 2">
    <name type="scientific">Melia azedarach</name>
    <name type="common">Chinaberry tree</name>
    <dbReference type="NCBI Taxonomy" id="155640"/>
    <lineage>
        <taxon>Eukaryota</taxon>
        <taxon>Viridiplantae</taxon>
        <taxon>Streptophyta</taxon>
        <taxon>Embryophyta</taxon>
        <taxon>Tracheophyta</taxon>
        <taxon>Spermatophyta</taxon>
        <taxon>Magnoliopsida</taxon>
        <taxon>eudicotyledons</taxon>
        <taxon>Gunneridae</taxon>
        <taxon>Pentapetalae</taxon>
        <taxon>rosids</taxon>
        <taxon>malvids</taxon>
        <taxon>Sapindales</taxon>
        <taxon>Meliaceae</taxon>
        <taxon>Melia</taxon>
    </lineage>
</organism>
<evidence type="ECO:0000313" key="1">
    <source>
        <dbReference type="EMBL" id="KAJ4717977.1"/>
    </source>
</evidence>
<sequence length="783" mass="87929">MILYFCHCPVQPAALLLATAYLQFCFCYWNVRSFPEEIRNCYNVKLPRGQNNKYLIRGRFMYGNYDARNATPQFDLHLQANFWFSVKLENATSFLSQEIIHVSSSDYLQVCLVNTGLGTPFISALEIRTLNNTIYETRSGSLQLFARLDVGSTTNKIVRYEDDFYDRIWVPYNFEKCKQLRTSLTIDADAYIDFRLPKVVMSSAATPANDSQPLEFSFETDDPNLQFYVYVYFSELQKLQANESRQFNISFDGRTYGPLSPKYLYSDGLYTVIPVSGGNPQFSFYKTGNSTLPPILNAIEIYYVKQLLQPQTNEQDGDPCAPQAYLWDGVNCSYDSFDPPTILSLNLSSSGLTGEIAPYFANLSLLQDLDLSNNSLTGVVPNFLAQLQSLRVLNLEGNKFKGSVPVVLIERSKNGSLSLSIGGNPELCPSVSCKKKRKNFLIPAVASVAILFILLPLLAVIWSFKRRKQQAGKVDTGDSFELKNRRFTYSDILKFTNNFENVLAKGGSGTVYLGHFDKIPVAIKMLFPSSVKGNKQFEAEVKLLLRVHHRNLATLIGYCEEGANKALIYEYMANGSLAEQLADDCSNILTWKERLQIAVEAAQGLEYLHHGCKPPIIHRDVKSANILLDDEFQAKLSDFGLSRTFPTEGGTHVSTSVAGTPGYLDPEYIISDRLTEKSDVYSFGIVLLEIITGQPVIKEISENEKTHISQWISSMLEKGDIENIVDARLQGDFDINSVQKAVETAMACVSRTSAGRPTMNKVFWGLNESLEIELARINQKHQP</sequence>
<keyword evidence="2" id="KW-1185">Reference proteome</keyword>
<dbReference type="EMBL" id="CM051398">
    <property type="protein sequence ID" value="KAJ4717977.1"/>
    <property type="molecule type" value="Genomic_DNA"/>
</dbReference>
<keyword evidence="1" id="KW-0808">Transferase</keyword>
<comment type="caution">
    <text evidence="1">The sequence shown here is derived from an EMBL/GenBank/DDBJ whole genome shotgun (WGS) entry which is preliminary data.</text>
</comment>
<name>A0ACC1Y497_MELAZ</name>
<evidence type="ECO:0000313" key="2">
    <source>
        <dbReference type="Proteomes" id="UP001164539"/>
    </source>
</evidence>
<gene>
    <name evidence="1" type="ORF">OWV82_009720</name>
</gene>
<reference evidence="1 2" key="1">
    <citation type="journal article" date="2023" name="Science">
        <title>Complex scaffold remodeling in plant triterpene biosynthesis.</title>
        <authorList>
            <person name="De La Pena R."/>
            <person name="Hodgson H."/>
            <person name="Liu J.C."/>
            <person name="Stephenson M.J."/>
            <person name="Martin A.C."/>
            <person name="Owen C."/>
            <person name="Harkess A."/>
            <person name="Leebens-Mack J."/>
            <person name="Jimenez L.E."/>
            <person name="Osbourn A."/>
            <person name="Sattely E.S."/>
        </authorList>
    </citation>
    <scope>NUCLEOTIDE SEQUENCE [LARGE SCALE GENOMIC DNA]</scope>
    <source>
        <strain evidence="2">cv. JPN11</strain>
        <tissue evidence="1">Leaf</tissue>
    </source>
</reference>
<keyword evidence="1" id="KW-0418">Kinase</keyword>